<dbReference type="Pfam" id="PF01476">
    <property type="entry name" value="LysM"/>
    <property type="match status" value="1"/>
</dbReference>
<dbReference type="HOGENOM" id="CLU_029425_0_2_6"/>
<dbReference type="PANTHER" id="PTHR21666:SF263">
    <property type="entry name" value="MUREIN HYDROLASE ACTIVATOR NLPD"/>
    <property type="match status" value="1"/>
</dbReference>
<dbReference type="PANTHER" id="PTHR21666">
    <property type="entry name" value="PEPTIDASE-RELATED"/>
    <property type="match status" value="1"/>
</dbReference>
<gene>
    <name evidence="5" type="ordered locus">TERTU_2831</name>
</gene>
<reference evidence="5 6" key="1">
    <citation type="journal article" date="2009" name="PLoS ONE">
        <title>The complete genome of Teredinibacter turnerae T7901: an intracellular endosymbiont of marine wood-boring bivalves (shipworms).</title>
        <authorList>
            <person name="Yang J.C."/>
            <person name="Madupu R."/>
            <person name="Durkin A.S."/>
            <person name="Ekborg N.A."/>
            <person name="Pedamallu C.S."/>
            <person name="Hostetler J.B."/>
            <person name="Radune D."/>
            <person name="Toms B.S."/>
            <person name="Henrissat B."/>
            <person name="Coutinho P.M."/>
            <person name="Schwarz S."/>
            <person name="Field L."/>
            <person name="Trindade-Silva A.E."/>
            <person name="Soares C.A.G."/>
            <person name="Elshahawi S."/>
            <person name="Hanora A."/>
            <person name="Schmidt E.W."/>
            <person name="Haygood M.G."/>
            <person name="Posfai J."/>
            <person name="Benner J."/>
            <person name="Madinger C."/>
            <person name="Nove J."/>
            <person name="Anton B."/>
            <person name="Chaudhary K."/>
            <person name="Foster J."/>
            <person name="Holman A."/>
            <person name="Kumar S."/>
            <person name="Lessard P.A."/>
            <person name="Luyten Y.A."/>
            <person name="Slatko B."/>
            <person name="Wood N."/>
            <person name="Wu B."/>
            <person name="Teplitski M."/>
            <person name="Mougous J.D."/>
            <person name="Ward N."/>
            <person name="Eisen J.A."/>
            <person name="Badger J.H."/>
            <person name="Distel D.L."/>
        </authorList>
    </citation>
    <scope>NUCLEOTIDE SEQUENCE [LARGE SCALE GENOMIC DNA]</scope>
    <source>
        <strain evidence="6">ATCC 39867 / T7901</strain>
    </source>
</reference>
<evidence type="ECO:0000259" key="4">
    <source>
        <dbReference type="PROSITE" id="PS51782"/>
    </source>
</evidence>
<accession>C5BMR8</accession>
<name>C5BMR8_TERTT</name>
<dbReference type="RefSeq" id="WP_015817525.1">
    <property type="nucleotide sequence ID" value="NC_012997.1"/>
</dbReference>
<keyword evidence="3" id="KW-0732">Signal</keyword>
<dbReference type="CDD" id="cd12797">
    <property type="entry name" value="M23_peptidase"/>
    <property type="match status" value="1"/>
</dbReference>
<dbReference type="EMBL" id="CP001614">
    <property type="protein sequence ID" value="ACR11413.1"/>
    <property type="molecule type" value="Genomic_DNA"/>
</dbReference>
<dbReference type="eggNOG" id="COG4942">
    <property type="taxonomic scope" value="Bacteria"/>
</dbReference>
<dbReference type="KEGG" id="ttu:TERTU_2831"/>
<dbReference type="GO" id="GO:0004222">
    <property type="term" value="F:metalloendopeptidase activity"/>
    <property type="evidence" value="ECO:0007669"/>
    <property type="project" value="TreeGrafter"/>
</dbReference>
<protein>
    <submittedName>
        <fullName evidence="5">Lipoprotein NlpD</fullName>
    </submittedName>
</protein>
<dbReference type="InterPro" id="IPR050570">
    <property type="entry name" value="Cell_wall_metabolism_enzyme"/>
</dbReference>
<dbReference type="AlphaFoldDB" id="C5BMR8"/>
<evidence type="ECO:0000313" key="5">
    <source>
        <dbReference type="EMBL" id="ACR11413.1"/>
    </source>
</evidence>
<evidence type="ECO:0000313" key="6">
    <source>
        <dbReference type="Proteomes" id="UP000009080"/>
    </source>
</evidence>
<evidence type="ECO:0000256" key="1">
    <source>
        <dbReference type="ARBA" id="ARBA00038420"/>
    </source>
</evidence>
<feature type="signal peptide" evidence="3">
    <location>
        <begin position="1"/>
        <end position="19"/>
    </location>
</feature>
<proteinExistence type="inferred from homology"/>
<feature type="region of interest" description="Disordered" evidence="2">
    <location>
        <begin position="94"/>
        <end position="134"/>
    </location>
</feature>
<dbReference type="GO" id="GO:0032153">
    <property type="term" value="C:cell division site"/>
    <property type="evidence" value="ECO:0007669"/>
    <property type="project" value="TreeGrafter"/>
</dbReference>
<dbReference type="GO" id="GO:0009279">
    <property type="term" value="C:cell outer membrane"/>
    <property type="evidence" value="ECO:0007669"/>
    <property type="project" value="TreeGrafter"/>
</dbReference>
<feature type="domain" description="LysM" evidence="4">
    <location>
        <begin position="39"/>
        <end position="83"/>
    </location>
</feature>
<comment type="similarity">
    <text evidence="1">Belongs to the E.coli NlpD/Haemophilus LppB family.</text>
</comment>
<dbReference type="Pfam" id="PF01551">
    <property type="entry name" value="Peptidase_M23"/>
    <property type="match status" value="1"/>
</dbReference>
<evidence type="ECO:0000256" key="3">
    <source>
        <dbReference type="SAM" id="SignalP"/>
    </source>
</evidence>
<feature type="chain" id="PRO_5002948739" evidence="3">
    <location>
        <begin position="20"/>
        <end position="256"/>
    </location>
</feature>
<dbReference type="CDD" id="cd00118">
    <property type="entry name" value="LysM"/>
    <property type="match status" value="1"/>
</dbReference>
<dbReference type="InterPro" id="IPR018392">
    <property type="entry name" value="LysM"/>
</dbReference>
<dbReference type="SUPFAM" id="SSF51261">
    <property type="entry name" value="Duplicated hybrid motif"/>
    <property type="match status" value="1"/>
</dbReference>
<dbReference type="Gene3D" id="3.10.350.10">
    <property type="entry name" value="LysM domain"/>
    <property type="match status" value="1"/>
</dbReference>
<dbReference type="STRING" id="377629.TERTU_2831"/>
<dbReference type="eggNOG" id="COG1388">
    <property type="taxonomic scope" value="Bacteria"/>
</dbReference>
<sequence length="256" mass="27807">MFKILIILCVIGVCLTACSSGTYKAPVTDRGRPPGERIGYHIVAKGETLYSIAWRYNVDYHALAAANGVGSTFHIYPGQRLTLDVTRVPPKPSIKRTTKTVVSAPPKVVKTPPRSKIQTPSESQKPIKKAPKVDPSWHWPASGKLIATFSSNGGLNKGIDIQGKLGEPVHAAAAGIVVYSGSGLRGYGKLLIVKHSDKFLSAYAHNRRLLAKEGEQVKRGQKIAEMGSSGTDAVKLHFEIRFDGTPVDPMKYLPRR</sequence>
<dbReference type="SMART" id="SM00257">
    <property type="entry name" value="LysM"/>
    <property type="match status" value="1"/>
</dbReference>
<dbReference type="Proteomes" id="UP000009080">
    <property type="component" value="Chromosome"/>
</dbReference>
<dbReference type="OrthoDB" id="9795421at2"/>
<dbReference type="Gene3D" id="2.70.70.10">
    <property type="entry name" value="Glucose Permease (Domain IIA)"/>
    <property type="match status" value="1"/>
</dbReference>
<dbReference type="InterPro" id="IPR011055">
    <property type="entry name" value="Dup_hybrid_motif"/>
</dbReference>
<keyword evidence="6" id="KW-1185">Reference proteome</keyword>
<dbReference type="InterPro" id="IPR016047">
    <property type="entry name" value="M23ase_b-sheet_dom"/>
</dbReference>
<organism evidence="5 6">
    <name type="scientific">Teredinibacter turnerae (strain ATCC 39867 / T7901)</name>
    <dbReference type="NCBI Taxonomy" id="377629"/>
    <lineage>
        <taxon>Bacteria</taxon>
        <taxon>Pseudomonadati</taxon>
        <taxon>Pseudomonadota</taxon>
        <taxon>Gammaproteobacteria</taxon>
        <taxon>Cellvibrionales</taxon>
        <taxon>Cellvibrionaceae</taxon>
        <taxon>Teredinibacter</taxon>
    </lineage>
</organism>
<evidence type="ECO:0000256" key="2">
    <source>
        <dbReference type="SAM" id="MobiDB-lite"/>
    </source>
</evidence>
<dbReference type="InterPro" id="IPR036779">
    <property type="entry name" value="LysM_dom_sf"/>
</dbReference>
<keyword evidence="5" id="KW-0449">Lipoprotein</keyword>
<dbReference type="PROSITE" id="PS51782">
    <property type="entry name" value="LYSM"/>
    <property type="match status" value="1"/>
</dbReference>